<name>A0A1V8SDP5_9PEZI</name>
<sequence length="1487" mass="161272">MASITPPLPHLSPDLALYHTTDPLLTNSPLLIFHGPAASLSSTSSRIQLHVFTPAGLASYSRLAVAPTSPFYSAVHNLPREEQGDEVCRGVAFGLKKYFVELDGGVKKTWQGTSRTPASALWGDDHVAILASRITKVENVEVVKEALGRVFGEQRVPWVDVDVVLPPGSIKAPVESSENIDDEEEMRWRYGVYSDLVAALGEPSFLPTSKLKRAPSKAISVGRSASFTAKQRETAVKELNELLETERNYVARLGEAVALVGELETQIDIADFQQLRAIFPQTIDMMLQLNEAFLADLQKTGVMKEGYADDQQIEAIANYCQQWFPRFAEAYTAYMRTHSAAAQQLKSLLRSDLPLASKLSDVGEQQLTSLLIEPVQRLPRYNLYIDGITKQLPARHPALKPFMAARDTISDVCTADGEDGSSTMSVNDRIRSCISGWPEDAQLAGRLITTVDATELVPPFDTNRNLSTPLTLLLFTDSIVFLTRPTSTGCARSLITELEGKPSLQRPGTPNRPTFQRRVRLSALEATSVLEDRAIQLLAYSPLPVTAQSAPNVDAIQTLLLDGSYSGKAGRLLEELAKARVEDRFTEEERESHKWDVRASPPTSDQLGLFSAVFEEPLRTRTHGAVRIVFDLDKHSKRPRAGTNGIRTVFAVALQKGGACRVSIDSVEGAAGYDLVSNVDVVPYICRKLASLAACHFSIASSALTGALLEYTADALQSIDLSIHVEEATAVPKLPTREDSQRYRPKSPVKMLSSFLASAGPGSQPPSMKKDLPSLPTPRMPPPQYIPTAPKPPSRESRPVSKESRPPMSVHSMRSTEILPTSQAVSTHKRLEDTLSTYMLALQARKGNIVGRHLKLRASAEPLAVSELYNGLLEDSNMMVLAAEAPVDVLFVAFEKFLNNAWKDQVGPVISHTLLQEVQAQAETLFPIDFDRYFKTALATLTPQNQRAFKGIMRLLADLLDGTGNDGDRGILTAAFAELLVTDGNPRDFIALIDRFVEDTDTYFGEPLSEAQAQGDVTTSGHKRSRSVTNTGSVGSNASSLRRKFGFGGLSRENSKSEQDSKMTSVWRSLSKSTRGESPGGGISRGTLHRSQSTDIDARVPLRPVSQDGAALRKPPTLDEVAPLSSQSPALSAGLSTIGEHPCLIPKSGPPKKKRRSSLSDIKALSATQKSPAWSPPAQRRQLPVASPFSTIDKSLPNSPMPSTPSSRGGSGRFGTPLAGSPRPRLPASFRKENEAPSKALSYSPDKEAVDSTRPKSSAGPPTDPSISPLRQISNIPMLGSVKASASPYRTGPIRSGLSERPGLANIIKKPSPEPEKARALTLGVTPTTLTASPSPTKKLKMQSPVKLKERVGSLQNELDRIGEELSTGNSAKTAEVAKQVAALAAKVEELRSLVTGSLTVSEAKSRNLDTLYREANSENEALYARFNDEMGRIFKAVRAAPGASGAGGVEELKKQLREAQEEAGKLRRENARLKREGAGLRAQLKE</sequence>
<dbReference type="SMART" id="SM00325">
    <property type="entry name" value="RhoGEF"/>
    <property type="match status" value="1"/>
</dbReference>
<feature type="domain" description="DH" evidence="3">
    <location>
        <begin position="234"/>
        <end position="419"/>
    </location>
</feature>
<feature type="compositionally biased region" description="Basic and acidic residues" evidence="2">
    <location>
        <begin position="793"/>
        <end position="805"/>
    </location>
</feature>
<dbReference type="PANTHER" id="PTHR22834">
    <property type="entry name" value="NUCLEAR FUSION PROTEIN FUS2"/>
    <property type="match status" value="1"/>
</dbReference>
<feature type="compositionally biased region" description="Polar residues" evidence="2">
    <location>
        <begin position="1188"/>
        <end position="1198"/>
    </location>
</feature>
<dbReference type="PANTHER" id="PTHR22834:SF21">
    <property type="entry name" value="GUANYL NUCLEOTIDE EXCHANGE FACTOR, PUTATIVE (AFU_ORTHOLOGUE AFUA_5G11890)-RELATED"/>
    <property type="match status" value="1"/>
</dbReference>
<feature type="compositionally biased region" description="Low complexity" evidence="2">
    <location>
        <begin position="1326"/>
        <end position="1337"/>
    </location>
</feature>
<dbReference type="GO" id="GO:0031991">
    <property type="term" value="P:regulation of actomyosin contractile ring contraction"/>
    <property type="evidence" value="ECO:0007669"/>
    <property type="project" value="TreeGrafter"/>
</dbReference>
<dbReference type="Gene3D" id="1.20.900.10">
    <property type="entry name" value="Dbl homology (DH) domain"/>
    <property type="match status" value="1"/>
</dbReference>
<dbReference type="InterPro" id="IPR051492">
    <property type="entry name" value="Dynamin-Rho_GEF"/>
</dbReference>
<evidence type="ECO:0000256" key="2">
    <source>
        <dbReference type="SAM" id="MobiDB-lite"/>
    </source>
</evidence>
<evidence type="ECO:0000256" key="1">
    <source>
        <dbReference type="SAM" id="Coils"/>
    </source>
</evidence>
<keyword evidence="5" id="KW-1185">Reference proteome</keyword>
<dbReference type="InterPro" id="IPR057454">
    <property type="entry name" value="Bud3_C"/>
</dbReference>
<feature type="compositionally biased region" description="Polar residues" evidence="2">
    <location>
        <begin position="1062"/>
        <end position="1073"/>
    </location>
</feature>
<dbReference type="GO" id="GO:0032955">
    <property type="term" value="P:regulation of division septum assembly"/>
    <property type="evidence" value="ECO:0007669"/>
    <property type="project" value="TreeGrafter"/>
</dbReference>
<feature type="compositionally biased region" description="Polar residues" evidence="2">
    <location>
        <begin position="1027"/>
        <end position="1040"/>
    </location>
</feature>
<dbReference type="InParanoid" id="A0A1V8SDP5"/>
<dbReference type="Pfam" id="PF25351">
    <property type="entry name" value="PH_BUD3_C"/>
    <property type="match status" value="1"/>
</dbReference>
<protein>
    <recommendedName>
        <fullName evidence="3">DH domain-containing protein</fullName>
    </recommendedName>
</protein>
<dbReference type="SUPFAM" id="SSF48065">
    <property type="entry name" value="DBL homology domain (DH-domain)"/>
    <property type="match status" value="1"/>
</dbReference>
<dbReference type="InterPro" id="IPR000219">
    <property type="entry name" value="DH_dom"/>
</dbReference>
<gene>
    <name evidence="4" type="ORF">B0A48_16368</name>
</gene>
<feature type="compositionally biased region" description="Basic and acidic residues" evidence="2">
    <location>
        <begin position="1245"/>
        <end position="1254"/>
    </location>
</feature>
<feature type="region of interest" description="Disordered" evidence="2">
    <location>
        <begin position="1007"/>
        <end position="1346"/>
    </location>
</feature>
<dbReference type="Proteomes" id="UP000192596">
    <property type="component" value="Unassembled WGS sequence"/>
</dbReference>
<dbReference type="Pfam" id="PF00621">
    <property type="entry name" value="RhoGEF"/>
    <property type="match status" value="1"/>
</dbReference>
<evidence type="ECO:0000313" key="5">
    <source>
        <dbReference type="Proteomes" id="UP000192596"/>
    </source>
</evidence>
<organism evidence="4 5">
    <name type="scientific">Cryoendolithus antarcticus</name>
    <dbReference type="NCBI Taxonomy" id="1507870"/>
    <lineage>
        <taxon>Eukaryota</taxon>
        <taxon>Fungi</taxon>
        <taxon>Dikarya</taxon>
        <taxon>Ascomycota</taxon>
        <taxon>Pezizomycotina</taxon>
        <taxon>Dothideomycetes</taxon>
        <taxon>Dothideomycetidae</taxon>
        <taxon>Cladosporiales</taxon>
        <taxon>Cladosporiaceae</taxon>
        <taxon>Cryoendolithus</taxon>
    </lineage>
</organism>
<proteinExistence type="predicted"/>
<feature type="compositionally biased region" description="Low complexity" evidence="2">
    <location>
        <begin position="1122"/>
        <end position="1136"/>
    </location>
</feature>
<comment type="caution">
    <text evidence="4">The sequence shown here is derived from an EMBL/GenBank/DDBJ whole genome shotgun (WGS) entry which is preliminary data.</text>
</comment>
<feature type="compositionally biased region" description="Polar residues" evidence="2">
    <location>
        <begin position="1265"/>
        <end position="1275"/>
    </location>
</feature>
<reference evidence="5" key="1">
    <citation type="submission" date="2017-03" db="EMBL/GenBank/DDBJ databases">
        <title>Genomes of endolithic fungi from Antarctica.</title>
        <authorList>
            <person name="Coleine C."/>
            <person name="Masonjones S."/>
            <person name="Stajich J.E."/>
        </authorList>
    </citation>
    <scope>NUCLEOTIDE SEQUENCE [LARGE SCALE GENOMIC DNA]</scope>
    <source>
        <strain evidence="5">CCFEE 5527</strain>
    </source>
</reference>
<dbReference type="STRING" id="1507870.A0A1V8SDP5"/>
<feature type="coiled-coil region" evidence="1">
    <location>
        <begin position="1450"/>
        <end position="1484"/>
    </location>
</feature>
<dbReference type="GO" id="GO:0005085">
    <property type="term" value="F:guanyl-nucleotide exchange factor activity"/>
    <property type="evidence" value="ECO:0007669"/>
    <property type="project" value="InterPro"/>
</dbReference>
<dbReference type="OrthoDB" id="4066896at2759"/>
<feature type="compositionally biased region" description="Polar residues" evidence="2">
    <location>
        <begin position="1011"/>
        <end position="1020"/>
    </location>
</feature>
<dbReference type="InterPro" id="IPR035899">
    <property type="entry name" value="DBL_dom_sf"/>
</dbReference>
<evidence type="ECO:0000313" key="4">
    <source>
        <dbReference type="EMBL" id="OQN97304.1"/>
    </source>
</evidence>
<evidence type="ECO:0000259" key="3">
    <source>
        <dbReference type="PROSITE" id="PS50010"/>
    </source>
</evidence>
<keyword evidence="1" id="KW-0175">Coiled coil</keyword>
<accession>A0A1V8SDP5</accession>
<dbReference type="GO" id="GO:0005737">
    <property type="term" value="C:cytoplasm"/>
    <property type="evidence" value="ECO:0007669"/>
    <property type="project" value="TreeGrafter"/>
</dbReference>
<feature type="compositionally biased region" description="Pro residues" evidence="2">
    <location>
        <begin position="775"/>
        <end position="792"/>
    </location>
</feature>
<dbReference type="PROSITE" id="PS50010">
    <property type="entry name" value="DH_2"/>
    <property type="match status" value="1"/>
</dbReference>
<feature type="region of interest" description="Disordered" evidence="2">
    <location>
        <begin position="756"/>
        <end position="813"/>
    </location>
</feature>
<dbReference type="EMBL" id="NAJO01000055">
    <property type="protein sequence ID" value="OQN97304.1"/>
    <property type="molecule type" value="Genomic_DNA"/>
</dbReference>